<dbReference type="GO" id="GO:0006412">
    <property type="term" value="P:translation"/>
    <property type="evidence" value="ECO:0007669"/>
    <property type="project" value="InterPro"/>
</dbReference>
<evidence type="ECO:0000256" key="1">
    <source>
        <dbReference type="ARBA" id="ARBA00010444"/>
    </source>
</evidence>
<dbReference type="AlphaFoldDB" id="A0A2H1FFX5"/>
<name>A0A2H1FFX5_9ARCH</name>
<dbReference type="InterPro" id="IPR036401">
    <property type="entry name" value="Ribosomal_eS17_sf"/>
</dbReference>
<sequence length="89" mass="10451">MQFVNRIRRISTELMSTYKGKFDIDFTHNKQVLNEIAIVRSKGLKNEIAGYISSYLRRELEEQKEKESEVVAPDESVDETEEIEEQILN</sequence>
<protein>
    <recommendedName>
        <fullName evidence="4">30S ribosomal protein S17e</fullName>
    </recommendedName>
</protein>
<proteinExistence type="inferred from homology"/>
<keyword evidence="3" id="KW-0687">Ribonucleoprotein</keyword>
<evidence type="ECO:0000313" key="6">
    <source>
        <dbReference type="EMBL" id="SMH71657.1"/>
    </source>
</evidence>
<dbReference type="InterPro" id="IPR001210">
    <property type="entry name" value="Ribosomal_eS17"/>
</dbReference>
<accession>A0A2H1FFX5</accession>
<reference evidence="7" key="1">
    <citation type="submission" date="2017-03" db="EMBL/GenBank/DDBJ databases">
        <authorList>
            <person name="Herbold C."/>
        </authorList>
    </citation>
    <scope>NUCLEOTIDE SEQUENCE [LARGE SCALE GENOMIC DNA]</scope>
</reference>
<feature type="region of interest" description="Disordered" evidence="5">
    <location>
        <begin position="63"/>
        <end position="89"/>
    </location>
</feature>
<evidence type="ECO:0000256" key="3">
    <source>
        <dbReference type="ARBA" id="ARBA00023274"/>
    </source>
</evidence>
<evidence type="ECO:0000256" key="5">
    <source>
        <dbReference type="SAM" id="MobiDB-lite"/>
    </source>
</evidence>
<dbReference type="GO" id="GO:0003735">
    <property type="term" value="F:structural constituent of ribosome"/>
    <property type="evidence" value="ECO:0007669"/>
    <property type="project" value="InterPro"/>
</dbReference>
<evidence type="ECO:0000313" key="7">
    <source>
        <dbReference type="Proteomes" id="UP000230607"/>
    </source>
</evidence>
<comment type="similarity">
    <text evidence="1">Belongs to the eukaryotic ribosomal protein eS17 family.</text>
</comment>
<dbReference type="Pfam" id="PF00833">
    <property type="entry name" value="Ribosomal_S17e"/>
    <property type="match status" value="1"/>
</dbReference>
<dbReference type="GO" id="GO:0005840">
    <property type="term" value="C:ribosome"/>
    <property type="evidence" value="ECO:0007669"/>
    <property type="project" value="UniProtKB-KW"/>
</dbReference>
<feature type="compositionally biased region" description="Acidic residues" evidence="5">
    <location>
        <begin position="75"/>
        <end position="89"/>
    </location>
</feature>
<keyword evidence="2 6" id="KW-0689">Ribosomal protein</keyword>
<dbReference type="EMBL" id="LT841358">
    <property type="protein sequence ID" value="SMH71657.1"/>
    <property type="molecule type" value="Genomic_DNA"/>
</dbReference>
<dbReference type="GO" id="GO:1990904">
    <property type="term" value="C:ribonucleoprotein complex"/>
    <property type="evidence" value="ECO:0007669"/>
    <property type="project" value="UniProtKB-KW"/>
</dbReference>
<evidence type="ECO:0000256" key="4">
    <source>
        <dbReference type="ARBA" id="ARBA00035394"/>
    </source>
</evidence>
<evidence type="ECO:0000256" key="2">
    <source>
        <dbReference type="ARBA" id="ARBA00022980"/>
    </source>
</evidence>
<organism evidence="6 7">
    <name type="scientific">Candidatus Nitrosotalea okcheonensis</name>
    <dbReference type="NCBI Taxonomy" id="1903276"/>
    <lineage>
        <taxon>Archaea</taxon>
        <taxon>Nitrososphaerota</taxon>
        <taxon>Nitrososphaeria</taxon>
        <taxon>Nitrosotaleales</taxon>
        <taxon>Nitrosotaleaceae</taxon>
        <taxon>Nitrosotalea</taxon>
    </lineage>
</organism>
<keyword evidence="7" id="KW-1185">Reference proteome</keyword>
<dbReference type="SUPFAM" id="SSF116820">
    <property type="entry name" value="Rps17e-like"/>
    <property type="match status" value="1"/>
</dbReference>
<dbReference type="Gene3D" id="1.10.60.20">
    <property type="entry name" value="Ribosomal protein S17e-like"/>
    <property type="match status" value="1"/>
</dbReference>
<gene>
    <name evidence="6" type="ORF">NCS_11469</name>
</gene>
<dbReference type="Proteomes" id="UP000230607">
    <property type="component" value="Chromosome 1"/>
</dbReference>